<feature type="region of interest" description="Disordered" evidence="1">
    <location>
        <begin position="35"/>
        <end position="56"/>
    </location>
</feature>
<feature type="compositionally biased region" description="Low complexity" evidence="1">
    <location>
        <begin position="41"/>
        <end position="51"/>
    </location>
</feature>
<accession>A0A1B6QJG4</accession>
<reference evidence="3" key="2">
    <citation type="journal article" date="2018" name="Plant J.">
        <title>The Sorghum bicolor reference genome: improved assembly, gene annotations, a transcriptome atlas, and signatures of genome organization.</title>
        <authorList>
            <person name="McCormick R.F."/>
            <person name="Truong S.K."/>
            <person name="Sreedasyam A."/>
            <person name="Jenkins J."/>
            <person name="Shu S."/>
            <person name="Sims D."/>
            <person name="Kennedy M."/>
            <person name="Amirebrahimi M."/>
            <person name="Weers B.D."/>
            <person name="McKinley B."/>
            <person name="Mattison A."/>
            <person name="Morishige D.T."/>
            <person name="Grimwood J."/>
            <person name="Schmutz J."/>
            <person name="Mullet J.E."/>
        </authorList>
    </citation>
    <scope>NUCLEOTIDE SEQUENCE [LARGE SCALE GENOMIC DNA]</scope>
    <source>
        <strain evidence="3">cv. BTx623</strain>
    </source>
</reference>
<evidence type="ECO:0000256" key="1">
    <source>
        <dbReference type="SAM" id="MobiDB-lite"/>
    </source>
</evidence>
<reference evidence="2 3" key="1">
    <citation type="journal article" date="2009" name="Nature">
        <title>The Sorghum bicolor genome and the diversification of grasses.</title>
        <authorList>
            <person name="Paterson A.H."/>
            <person name="Bowers J.E."/>
            <person name="Bruggmann R."/>
            <person name="Dubchak I."/>
            <person name="Grimwood J."/>
            <person name="Gundlach H."/>
            <person name="Haberer G."/>
            <person name="Hellsten U."/>
            <person name="Mitros T."/>
            <person name="Poliakov A."/>
            <person name="Schmutz J."/>
            <person name="Spannagl M."/>
            <person name="Tang H."/>
            <person name="Wang X."/>
            <person name="Wicker T."/>
            <person name="Bharti A.K."/>
            <person name="Chapman J."/>
            <person name="Feltus F.A."/>
            <person name="Gowik U."/>
            <person name="Grigoriev I.V."/>
            <person name="Lyons E."/>
            <person name="Maher C.A."/>
            <person name="Martis M."/>
            <person name="Narechania A."/>
            <person name="Otillar R.P."/>
            <person name="Penning B.W."/>
            <person name="Salamov A.A."/>
            <person name="Wang Y."/>
            <person name="Zhang L."/>
            <person name="Carpita N.C."/>
            <person name="Freeling M."/>
            <person name="Gingle A.R."/>
            <person name="Hash C.T."/>
            <person name="Keller B."/>
            <person name="Klein P."/>
            <person name="Kresovich S."/>
            <person name="McCann M.C."/>
            <person name="Ming R."/>
            <person name="Peterson D.G."/>
            <person name="Mehboob-ur-Rahman"/>
            <person name="Ware D."/>
            <person name="Westhoff P."/>
            <person name="Mayer K.F."/>
            <person name="Messing J."/>
            <person name="Rokhsar D.S."/>
        </authorList>
    </citation>
    <scope>NUCLEOTIDE SEQUENCE [LARGE SCALE GENOMIC DNA]</scope>
    <source>
        <strain evidence="3">cv. BTx623</strain>
    </source>
</reference>
<evidence type="ECO:0000313" key="3">
    <source>
        <dbReference type="Proteomes" id="UP000000768"/>
    </source>
</evidence>
<gene>
    <name evidence="2" type="ORF">SORBI_3001G172100</name>
</gene>
<sequence length="81" mass="9001">MRSPPAALSISALATSTAPLWHARRRPPRYIACLRRRSDDGGSSESTSGEGKLVARRDPHGHVRGYCLLDIGRRQIWYSQA</sequence>
<name>A0A1B6QJG4_SORBI</name>
<keyword evidence="3" id="KW-1185">Reference proteome</keyword>
<protein>
    <submittedName>
        <fullName evidence="2">Uncharacterized protein</fullName>
    </submittedName>
</protein>
<dbReference type="Gramene" id="KXG38054">
    <property type="protein sequence ID" value="KXG38054"/>
    <property type="gene ID" value="SORBI_3001G172100"/>
</dbReference>
<evidence type="ECO:0000313" key="2">
    <source>
        <dbReference type="EMBL" id="KXG38054.1"/>
    </source>
</evidence>
<dbReference type="InParanoid" id="A0A1B6QJG4"/>
<proteinExistence type="predicted"/>
<dbReference type="EMBL" id="CM000760">
    <property type="protein sequence ID" value="KXG38054.1"/>
    <property type="molecule type" value="Genomic_DNA"/>
</dbReference>
<dbReference type="AlphaFoldDB" id="A0A1B6QJG4"/>
<dbReference type="Proteomes" id="UP000000768">
    <property type="component" value="Chromosome 1"/>
</dbReference>
<organism evidence="2 3">
    <name type="scientific">Sorghum bicolor</name>
    <name type="common">Sorghum</name>
    <name type="synonym">Sorghum vulgare</name>
    <dbReference type="NCBI Taxonomy" id="4558"/>
    <lineage>
        <taxon>Eukaryota</taxon>
        <taxon>Viridiplantae</taxon>
        <taxon>Streptophyta</taxon>
        <taxon>Embryophyta</taxon>
        <taxon>Tracheophyta</taxon>
        <taxon>Spermatophyta</taxon>
        <taxon>Magnoliopsida</taxon>
        <taxon>Liliopsida</taxon>
        <taxon>Poales</taxon>
        <taxon>Poaceae</taxon>
        <taxon>PACMAD clade</taxon>
        <taxon>Panicoideae</taxon>
        <taxon>Andropogonodae</taxon>
        <taxon>Andropogoneae</taxon>
        <taxon>Sorghinae</taxon>
        <taxon>Sorghum</taxon>
    </lineage>
</organism>